<evidence type="ECO:0000313" key="1">
    <source>
        <dbReference type="EMBL" id="CAG8532604.1"/>
    </source>
</evidence>
<sequence>MSIEKANNKFKLVMLELSDNNLKDWNKDSKELFKNEGKTKTLITNLVLVFKKAEAYYKEQMWTRKLLELAKESVWSQDINQLKAYKRIGYEKSI</sequence>
<keyword evidence="2" id="KW-1185">Reference proteome</keyword>
<dbReference type="EMBL" id="CAJVQB010001362">
    <property type="protein sequence ID" value="CAG8532604.1"/>
    <property type="molecule type" value="Genomic_DNA"/>
</dbReference>
<reference evidence="1 2" key="1">
    <citation type="submission" date="2021-06" db="EMBL/GenBank/DDBJ databases">
        <authorList>
            <person name="Kallberg Y."/>
            <person name="Tangrot J."/>
            <person name="Rosling A."/>
        </authorList>
    </citation>
    <scope>NUCLEOTIDE SEQUENCE [LARGE SCALE GENOMIC DNA]</scope>
    <source>
        <strain evidence="1 2">120-4 pot B 10/14</strain>
    </source>
</reference>
<protein>
    <submittedName>
        <fullName evidence="1">6047_t:CDS:1</fullName>
    </submittedName>
</protein>
<organism evidence="1 2">
    <name type="scientific">Gigaspora margarita</name>
    <dbReference type="NCBI Taxonomy" id="4874"/>
    <lineage>
        <taxon>Eukaryota</taxon>
        <taxon>Fungi</taxon>
        <taxon>Fungi incertae sedis</taxon>
        <taxon>Mucoromycota</taxon>
        <taxon>Glomeromycotina</taxon>
        <taxon>Glomeromycetes</taxon>
        <taxon>Diversisporales</taxon>
        <taxon>Gigasporaceae</taxon>
        <taxon>Gigaspora</taxon>
    </lineage>
</organism>
<gene>
    <name evidence="1" type="ORF">GMARGA_LOCUS3695</name>
</gene>
<accession>A0ABM8W5T0</accession>
<dbReference type="Proteomes" id="UP000789901">
    <property type="component" value="Unassembled WGS sequence"/>
</dbReference>
<evidence type="ECO:0000313" key="2">
    <source>
        <dbReference type="Proteomes" id="UP000789901"/>
    </source>
</evidence>
<proteinExistence type="predicted"/>
<comment type="caution">
    <text evidence="1">The sequence shown here is derived from an EMBL/GenBank/DDBJ whole genome shotgun (WGS) entry which is preliminary data.</text>
</comment>
<name>A0ABM8W5T0_GIGMA</name>